<feature type="region of interest" description="Disordered" evidence="1">
    <location>
        <begin position="65"/>
        <end position="187"/>
    </location>
</feature>
<feature type="compositionally biased region" description="Basic residues" evidence="1">
    <location>
        <begin position="127"/>
        <end position="142"/>
    </location>
</feature>
<organism evidence="3">
    <name type="scientific">Ditylum brightwellii</name>
    <dbReference type="NCBI Taxonomy" id="49249"/>
    <lineage>
        <taxon>Eukaryota</taxon>
        <taxon>Sar</taxon>
        <taxon>Stramenopiles</taxon>
        <taxon>Ochrophyta</taxon>
        <taxon>Bacillariophyta</taxon>
        <taxon>Mediophyceae</taxon>
        <taxon>Lithodesmiophycidae</taxon>
        <taxon>Lithodesmiales</taxon>
        <taxon>Lithodesmiaceae</taxon>
        <taxon>Ditylum</taxon>
    </lineage>
</organism>
<name>A0A6V2IZS1_9STRA</name>
<dbReference type="EMBL" id="HBNS01032804">
    <property type="protein sequence ID" value="CAE4627768.1"/>
    <property type="molecule type" value="Transcribed_RNA"/>
</dbReference>
<feature type="region of interest" description="Disordered" evidence="1">
    <location>
        <begin position="28"/>
        <end position="48"/>
    </location>
</feature>
<gene>
    <name evidence="2" type="ORF">DBRI00130_LOCUS25699</name>
    <name evidence="3" type="ORF">DBRI00130_LOCUS25700</name>
</gene>
<proteinExistence type="predicted"/>
<reference evidence="3" key="1">
    <citation type="submission" date="2021-01" db="EMBL/GenBank/DDBJ databases">
        <authorList>
            <person name="Corre E."/>
            <person name="Pelletier E."/>
            <person name="Niang G."/>
            <person name="Scheremetjew M."/>
            <person name="Finn R."/>
            <person name="Kale V."/>
            <person name="Holt S."/>
            <person name="Cochrane G."/>
            <person name="Meng A."/>
            <person name="Brown T."/>
            <person name="Cohen L."/>
        </authorList>
    </citation>
    <scope>NUCLEOTIDE SEQUENCE</scope>
    <source>
        <strain evidence="3">GSO104</strain>
    </source>
</reference>
<feature type="compositionally biased region" description="Polar residues" evidence="1">
    <location>
        <begin position="101"/>
        <end position="111"/>
    </location>
</feature>
<feature type="region of interest" description="Disordered" evidence="1">
    <location>
        <begin position="405"/>
        <end position="440"/>
    </location>
</feature>
<evidence type="ECO:0000256" key="1">
    <source>
        <dbReference type="SAM" id="MobiDB-lite"/>
    </source>
</evidence>
<sequence length="597" mass="68124">MNRSLKRKSSTSLSSSIASGLSYEELVRKASSSTYNKEDDNEEEEPSLKFQIAVDDNIDILNNSQGQQIITRRKSTSPIRSPLAGLSPNNASLRGEKISRTTKTPSSNPSKQLVFASPSPPNLQQRSNRRRQRHEQQHHHHRKSEDDSENAFVTRRGRGRGTGRGKIEQEESTEDFFVSGGGDENDDSISISLDQALLSRTSSSSVSAVSMDIRGVSQIVNMDDDDDDNDIHNVKMSSTVQSTARSENSLSLSSIRASSSSSIPPDLVTPAKMYYPDDVKVPGPKVLQRFYKTAIANSEQEEEGGKQQSHQLHLDEIGSGLLSLEEVIIPAIMHEEMEALKRLQALAQRDVNKTSDGELRVKAIELSRLAVKKCAFAAMDAARESRLKREEEEKKEAKREAEIRELARREGKQRAKEKRKREKEEERQRRKKERALAREREVERIRMERKKNLPQNKELWREVAILMTDMARLQKEEKMWADAKLALDKKEERRAKENLLQKENVIETSDLIMVDNNNKIDLDIEEIKMKSIVIKHVEDITLAANRINQTLKSTMDLMDKSDEIRTQMTKRYREDHMFHGYRGVNEPKSLVQSLSHE</sequence>
<protein>
    <submittedName>
        <fullName evidence="3">Uncharacterized protein</fullName>
    </submittedName>
</protein>
<accession>A0A6V2IZS1</accession>
<evidence type="ECO:0000313" key="2">
    <source>
        <dbReference type="EMBL" id="CAE4627768.1"/>
    </source>
</evidence>
<dbReference type="AlphaFoldDB" id="A0A6V2IZS1"/>
<dbReference type="EMBL" id="HBNS01032805">
    <property type="protein sequence ID" value="CAE4627770.1"/>
    <property type="molecule type" value="Transcribed_RNA"/>
</dbReference>
<feature type="compositionally biased region" description="Basic and acidic residues" evidence="1">
    <location>
        <begin position="405"/>
        <end position="414"/>
    </location>
</feature>
<feature type="compositionally biased region" description="Basic and acidic residues" evidence="1">
    <location>
        <begin position="422"/>
        <end position="440"/>
    </location>
</feature>
<feature type="region of interest" description="Disordered" evidence="1">
    <location>
        <begin position="222"/>
        <end position="248"/>
    </location>
</feature>
<evidence type="ECO:0000313" key="3">
    <source>
        <dbReference type="EMBL" id="CAE4627770.1"/>
    </source>
</evidence>